<organism evidence="2 3">
    <name type="scientific">Candidatus Flavonifractor intestinigallinarum</name>
    <dbReference type="NCBI Taxonomy" id="2838586"/>
    <lineage>
        <taxon>Bacteria</taxon>
        <taxon>Bacillati</taxon>
        <taxon>Bacillota</taxon>
        <taxon>Clostridia</taxon>
        <taxon>Eubacteriales</taxon>
        <taxon>Oscillospiraceae</taxon>
        <taxon>Flavonifractor</taxon>
    </lineage>
</organism>
<sequence>MRRAAAVLALLLLLSGCGGGENVQGEGEFPTFTFTHYASGGADSQETAVILFEQSNSTFTSYQVAFPSCTCRDSIVNYMSVAYVELLNNKEDPEDAAIRAISFGNNQGLWGDSNPNYYIDEYTEEYMDEHFVQMLVKATKADLDAWEGYGTQIAGVDADAVTGASVSTGNITSMLQGLFAYHTAKYYGGGAE</sequence>
<protein>
    <recommendedName>
        <fullName evidence="4">FMN-binding domain-containing protein</fullName>
    </recommendedName>
</protein>
<comment type="caution">
    <text evidence="2">The sequence shown here is derived from an EMBL/GenBank/DDBJ whole genome shotgun (WGS) entry which is preliminary data.</text>
</comment>
<dbReference type="PROSITE" id="PS51257">
    <property type="entry name" value="PROKAR_LIPOPROTEIN"/>
    <property type="match status" value="1"/>
</dbReference>
<dbReference type="Proteomes" id="UP000823921">
    <property type="component" value="Unassembled WGS sequence"/>
</dbReference>
<evidence type="ECO:0000313" key="2">
    <source>
        <dbReference type="EMBL" id="HJB79897.1"/>
    </source>
</evidence>
<feature type="chain" id="PRO_5038404976" description="FMN-binding domain-containing protein" evidence="1">
    <location>
        <begin position="21"/>
        <end position="192"/>
    </location>
</feature>
<proteinExistence type="predicted"/>
<reference evidence="2" key="1">
    <citation type="journal article" date="2021" name="PeerJ">
        <title>Extensive microbial diversity within the chicken gut microbiome revealed by metagenomics and culture.</title>
        <authorList>
            <person name="Gilroy R."/>
            <person name="Ravi A."/>
            <person name="Getino M."/>
            <person name="Pursley I."/>
            <person name="Horton D.L."/>
            <person name="Alikhan N.F."/>
            <person name="Baker D."/>
            <person name="Gharbi K."/>
            <person name="Hall N."/>
            <person name="Watson M."/>
            <person name="Adriaenssens E.M."/>
            <person name="Foster-Nyarko E."/>
            <person name="Jarju S."/>
            <person name="Secka A."/>
            <person name="Antonio M."/>
            <person name="Oren A."/>
            <person name="Chaudhuri R.R."/>
            <person name="La Ragione R."/>
            <person name="Hildebrand F."/>
            <person name="Pallen M.J."/>
        </authorList>
    </citation>
    <scope>NUCLEOTIDE SEQUENCE</scope>
    <source>
        <strain evidence="2">CHK192-8294</strain>
    </source>
</reference>
<accession>A0A9D2MKM5</accession>
<name>A0A9D2MKM5_9FIRM</name>
<evidence type="ECO:0008006" key="4">
    <source>
        <dbReference type="Google" id="ProtNLM"/>
    </source>
</evidence>
<dbReference type="AlphaFoldDB" id="A0A9D2MKM5"/>
<gene>
    <name evidence="2" type="ORF">H9712_02825</name>
</gene>
<keyword evidence="1" id="KW-0732">Signal</keyword>
<reference evidence="2" key="2">
    <citation type="submission" date="2021-04" db="EMBL/GenBank/DDBJ databases">
        <authorList>
            <person name="Gilroy R."/>
        </authorList>
    </citation>
    <scope>NUCLEOTIDE SEQUENCE</scope>
    <source>
        <strain evidence="2">CHK192-8294</strain>
    </source>
</reference>
<feature type="signal peptide" evidence="1">
    <location>
        <begin position="1"/>
        <end position="20"/>
    </location>
</feature>
<evidence type="ECO:0000256" key="1">
    <source>
        <dbReference type="SAM" id="SignalP"/>
    </source>
</evidence>
<dbReference type="EMBL" id="DWXO01000026">
    <property type="protein sequence ID" value="HJB79897.1"/>
    <property type="molecule type" value="Genomic_DNA"/>
</dbReference>
<evidence type="ECO:0000313" key="3">
    <source>
        <dbReference type="Proteomes" id="UP000823921"/>
    </source>
</evidence>